<organism evidence="3 4">
    <name type="scientific">Methanothrix harundinacea (strain 6Ac)</name>
    <name type="common">Methanosaeta harundinacea</name>
    <dbReference type="NCBI Taxonomy" id="1110509"/>
    <lineage>
        <taxon>Archaea</taxon>
        <taxon>Methanobacteriati</taxon>
        <taxon>Methanobacteriota</taxon>
        <taxon>Stenosarchaea group</taxon>
        <taxon>Methanomicrobia</taxon>
        <taxon>Methanotrichales</taxon>
        <taxon>Methanotrichaceae</taxon>
        <taxon>Methanothrix</taxon>
    </lineage>
</organism>
<keyword evidence="4" id="KW-1185">Reference proteome</keyword>
<keyword evidence="1" id="KW-0378">Hydrolase</keyword>
<dbReference type="Proteomes" id="UP000005877">
    <property type="component" value="Chromosome"/>
</dbReference>
<reference evidence="3 4" key="1">
    <citation type="journal article" date="2012" name="PLoS ONE">
        <title>The genome characteristics and predicted function of methyl-group oxidation pathway in the obligate aceticlastic methanogens, Methanosaeta spp.</title>
        <authorList>
            <person name="Zhu J."/>
            <person name="Zheng H."/>
            <person name="Ai G."/>
            <person name="Zhang G."/>
            <person name="Liu D."/>
            <person name="Liu X."/>
            <person name="Dong X."/>
        </authorList>
    </citation>
    <scope>NUCLEOTIDE SEQUENCE [LARGE SCALE GENOMIC DNA]</scope>
    <source>
        <strain evidence="3 4">6Ac</strain>
    </source>
</reference>
<dbReference type="GO" id="GO:0016289">
    <property type="term" value="F:acyl-CoA hydrolase activity"/>
    <property type="evidence" value="ECO:0007669"/>
    <property type="project" value="TreeGrafter"/>
</dbReference>
<dbReference type="PANTHER" id="PTHR42856:SF1">
    <property type="entry name" value="ACYL-COENZYME A THIOESTERASE PAAI"/>
    <property type="match status" value="1"/>
</dbReference>
<dbReference type="InterPro" id="IPR052723">
    <property type="entry name" value="Acyl-CoA_thioesterase_PaaI"/>
</dbReference>
<accession>G7WNM2</accession>
<dbReference type="RefSeq" id="WP_014586183.1">
    <property type="nucleotide sequence ID" value="NC_017527.1"/>
</dbReference>
<dbReference type="PANTHER" id="PTHR42856">
    <property type="entry name" value="ACYL-COENZYME A THIOESTERASE PAAI"/>
    <property type="match status" value="1"/>
</dbReference>
<dbReference type="AlphaFoldDB" id="G7WNM2"/>
<dbReference type="KEGG" id="mhi:Mhar_0620"/>
<dbReference type="InterPro" id="IPR003736">
    <property type="entry name" value="PAAI_dom"/>
</dbReference>
<dbReference type="PATRIC" id="fig|1110509.7.peg.685"/>
<dbReference type="NCBIfam" id="TIGR00369">
    <property type="entry name" value="unchar_dom_1"/>
    <property type="match status" value="1"/>
</dbReference>
<dbReference type="Gene3D" id="3.10.129.10">
    <property type="entry name" value="Hotdog Thioesterase"/>
    <property type="match status" value="1"/>
</dbReference>
<name>G7WNM2_METH6</name>
<proteinExistence type="predicted"/>
<dbReference type="InterPro" id="IPR006683">
    <property type="entry name" value="Thioestr_dom"/>
</dbReference>
<gene>
    <name evidence="3" type="ordered locus">Mhar_0620</name>
</gene>
<evidence type="ECO:0000256" key="1">
    <source>
        <dbReference type="ARBA" id="ARBA00022801"/>
    </source>
</evidence>
<dbReference type="HOGENOM" id="CLU_089876_3_3_2"/>
<dbReference type="EMBL" id="CP003117">
    <property type="protein sequence ID" value="AET63998.1"/>
    <property type="molecule type" value="Genomic_DNA"/>
</dbReference>
<feature type="domain" description="Thioesterase" evidence="2">
    <location>
        <begin position="55"/>
        <end position="128"/>
    </location>
</feature>
<evidence type="ECO:0000259" key="2">
    <source>
        <dbReference type="Pfam" id="PF03061"/>
    </source>
</evidence>
<protein>
    <submittedName>
        <fullName evidence="3">Phenylacetic acid degradation protein PaaD</fullName>
    </submittedName>
</protein>
<sequence length="142" mass="15403">MVEEGMTLEDPLDGIRERVAREPYSRILGIRLVDLGPGWAVTEMDCTEEMEDLLGMTHGGALFSLVDEAFGAAGNSRGSVALALNVQITFVAPPSPREILRAEAKEIKREGRISNFEIRVKGEAGRIVAMALGTAYVKGEEL</sequence>
<dbReference type="OrthoDB" id="24516at2157"/>
<dbReference type="Pfam" id="PF03061">
    <property type="entry name" value="4HBT"/>
    <property type="match status" value="1"/>
</dbReference>
<dbReference type="SUPFAM" id="SSF54637">
    <property type="entry name" value="Thioesterase/thiol ester dehydrase-isomerase"/>
    <property type="match status" value="1"/>
</dbReference>
<dbReference type="InterPro" id="IPR029069">
    <property type="entry name" value="HotDog_dom_sf"/>
</dbReference>
<dbReference type="GeneID" id="12509789"/>
<evidence type="ECO:0000313" key="4">
    <source>
        <dbReference type="Proteomes" id="UP000005877"/>
    </source>
</evidence>
<dbReference type="STRING" id="1110509.Mhar_0620"/>
<evidence type="ECO:0000313" key="3">
    <source>
        <dbReference type="EMBL" id="AET63998.1"/>
    </source>
</evidence>
<dbReference type="CDD" id="cd03443">
    <property type="entry name" value="PaaI_thioesterase"/>
    <property type="match status" value="1"/>
</dbReference>